<name>A0A6A5WJX3_9PLEO</name>
<gene>
    <name evidence="3" type="ORF">P154DRAFT_553643</name>
</gene>
<accession>A0A6A5WJX3</accession>
<feature type="domain" description="Prion-inhibition and propagation HeLo" evidence="1">
    <location>
        <begin position="6"/>
        <end position="180"/>
    </location>
</feature>
<dbReference type="PANTHER" id="PTHR37542:SF3">
    <property type="entry name" value="PRION-INHIBITION AND PROPAGATION HELO DOMAIN-CONTAINING PROTEIN"/>
    <property type="match status" value="1"/>
</dbReference>
<keyword evidence="4" id="KW-1185">Reference proteome</keyword>
<evidence type="ECO:0000313" key="3">
    <source>
        <dbReference type="EMBL" id="KAF2001328.1"/>
    </source>
</evidence>
<reference evidence="3" key="1">
    <citation type="journal article" date="2020" name="Stud. Mycol.">
        <title>101 Dothideomycetes genomes: a test case for predicting lifestyles and emergence of pathogens.</title>
        <authorList>
            <person name="Haridas S."/>
            <person name="Albert R."/>
            <person name="Binder M."/>
            <person name="Bloem J."/>
            <person name="Labutti K."/>
            <person name="Salamov A."/>
            <person name="Andreopoulos B."/>
            <person name="Baker S."/>
            <person name="Barry K."/>
            <person name="Bills G."/>
            <person name="Bluhm B."/>
            <person name="Cannon C."/>
            <person name="Castanera R."/>
            <person name="Culley D."/>
            <person name="Daum C."/>
            <person name="Ezra D."/>
            <person name="Gonzalez J."/>
            <person name="Henrissat B."/>
            <person name="Kuo A."/>
            <person name="Liang C."/>
            <person name="Lipzen A."/>
            <person name="Lutzoni F."/>
            <person name="Magnuson J."/>
            <person name="Mondo S."/>
            <person name="Nolan M."/>
            <person name="Ohm R."/>
            <person name="Pangilinan J."/>
            <person name="Park H.-J."/>
            <person name="Ramirez L."/>
            <person name="Alfaro M."/>
            <person name="Sun H."/>
            <person name="Tritt A."/>
            <person name="Yoshinaga Y."/>
            <person name="Zwiers L.-H."/>
            <person name="Turgeon B."/>
            <person name="Goodwin S."/>
            <person name="Spatafora J."/>
            <person name="Crous P."/>
            <person name="Grigoriev I."/>
        </authorList>
    </citation>
    <scope>NUCLEOTIDE SEQUENCE</scope>
    <source>
        <strain evidence="3">CBS 123094</strain>
    </source>
</reference>
<dbReference type="InterPro" id="IPR029498">
    <property type="entry name" value="HeLo_dom"/>
</dbReference>
<dbReference type="AlphaFoldDB" id="A0A6A5WJX3"/>
<dbReference type="Pfam" id="PF17046">
    <property type="entry name" value="Ses_B"/>
    <property type="match status" value="1"/>
</dbReference>
<dbReference type="InterPro" id="IPR031469">
    <property type="entry name" value="SesB_dom"/>
</dbReference>
<evidence type="ECO:0000259" key="2">
    <source>
        <dbReference type="Pfam" id="PF17046"/>
    </source>
</evidence>
<evidence type="ECO:0000313" key="4">
    <source>
        <dbReference type="Proteomes" id="UP000799779"/>
    </source>
</evidence>
<dbReference type="Gene3D" id="1.20.120.1020">
    <property type="entry name" value="Prion-inhibition and propagation, HeLo domain"/>
    <property type="match status" value="1"/>
</dbReference>
<feature type="domain" description="Fungal death-pathway protein SesB" evidence="2">
    <location>
        <begin position="213"/>
        <end position="235"/>
    </location>
</feature>
<dbReference type="InterPro" id="IPR038305">
    <property type="entry name" value="HeLo_sf"/>
</dbReference>
<dbReference type="Pfam" id="PF14479">
    <property type="entry name" value="HeLo"/>
    <property type="match status" value="1"/>
</dbReference>
<proteinExistence type="predicted"/>
<dbReference type="OrthoDB" id="20872at2759"/>
<dbReference type="Proteomes" id="UP000799779">
    <property type="component" value="Unassembled WGS sequence"/>
</dbReference>
<evidence type="ECO:0000259" key="1">
    <source>
        <dbReference type="Pfam" id="PF14479"/>
    </source>
</evidence>
<sequence length="242" mass="27075">MAETAGLDVGVIALAGLFNNTVECFEFVQLGRTFGKDFQASQLKLDSTRLGLSRWGKYLHLNEDIQNTTSLQGYFKSKSAVKHAEDLLGQIAEMNRTEPQAESLAVYNPQTDLDPAMMTLHDKMRQLALEPKWALYQQKPFRRLIEDMVELVDELVELFPATQQAQRELCDSDVSTISESEGIFVLREIAARKDRLLEQAIVKMKDGADRSRHIVFSGSSRIGLQVGHNSGTMSGFTFGQVS</sequence>
<organism evidence="3 4">
    <name type="scientific">Amniculicola lignicola CBS 123094</name>
    <dbReference type="NCBI Taxonomy" id="1392246"/>
    <lineage>
        <taxon>Eukaryota</taxon>
        <taxon>Fungi</taxon>
        <taxon>Dikarya</taxon>
        <taxon>Ascomycota</taxon>
        <taxon>Pezizomycotina</taxon>
        <taxon>Dothideomycetes</taxon>
        <taxon>Pleosporomycetidae</taxon>
        <taxon>Pleosporales</taxon>
        <taxon>Amniculicolaceae</taxon>
        <taxon>Amniculicola</taxon>
    </lineage>
</organism>
<protein>
    <submittedName>
        <fullName evidence="3">Uncharacterized protein</fullName>
    </submittedName>
</protein>
<dbReference type="EMBL" id="ML977583">
    <property type="protein sequence ID" value="KAF2001328.1"/>
    <property type="molecule type" value="Genomic_DNA"/>
</dbReference>
<dbReference type="PANTHER" id="PTHR37542">
    <property type="entry name" value="HELO DOMAIN-CONTAINING PROTEIN-RELATED"/>
    <property type="match status" value="1"/>
</dbReference>